<evidence type="ECO:0000313" key="10">
    <source>
        <dbReference type="EMBL" id="SLM15702.1"/>
    </source>
</evidence>
<dbReference type="Gene3D" id="1.10.10.10">
    <property type="entry name" value="Winged helix-like DNA-binding domain superfamily/Winged helix DNA-binding domain"/>
    <property type="match status" value="1"/>
</dbReference>
<evidence type="ECO:0000256" key="1">
    <source>
        <dbReference type="ARBA" id="ARBA00022553"/>
    </source>
</evidence>
<keyword evidence="2" id="KW-0902">Two-component regulatory system</keyword>
<evidence type="ECO:0000256" key="5">
    <source>
        <dbReference type="ARBA" id="ARBA00023163"/>
    </source>
</evidence>
<dbReference type="GO" id="GO:0005829">
    <property type="term" value="C:cytosol"/>
    <property type="evidence" value="ECO:0007669"/>
    <property type="project" value="TreeGrafter"/>
</dbReference>
<name>A0A3P3XLU6_9SPIR</name>
<dbReference type="SMART" id="SM00862">
    <property type="entry name" value="Trans_reg_C"/>
    <property type="match status" value="1"/>
</dbReference>
<dbReference type="InterPro" id="IPR011006">
    <property type="entry name" value="CheY-like_superfamily"/>
</dbReference>
<keyword evidence="5" id="KW-0804">Transcription</keyword>
<feature type="domain" description="OmpR/PhoB-type" evidence="9">
    <location>
        <begin position="132"/>
        <end position="228"/>
    </location>
</feature>
<dbReference type="InterPro" id="IPR039420">
    <property type="entry name" value="WalR-like"/>
</dbReference>
<dbReference type="GO" id="GO:0006355">
    <property type="term" value="P:regulation of DNA-templated transcription"/>
    <property type="evidence" value="ECO:0007669"/>
    <property type="project" value="InterPro"/>
</dbReference>
<dbReference type="GO" id="GO:0032993">
    <property type="term" value="C:protein-DNA complex"/>
    <property type="evidence" value="ECO:0007669"/>
    <property type="project" value="TreeGrafter"/>
</dbReference>
<reference evidence="10" key="1">
    <citation type="submission" date="2017-02" db="EMBL/GenBank/DDBJ databases">
        <authorList>
            <person name="Regsiter A."/>
            <person name="William W."/>
        </authorList>
    </citation>
    <scope>NUCLEOTIDE SEQUENCE</scope>
    <source>
        <strain evidence="10">Bib</strain>
    </source>
</reference>
<proteinExistence type="predicted"/>
<feature type="DNA-binding region" description="OmpR/PhoB-type" evidence="7">
    <location>
        <begin position="132"/>
        <end position="228"/>
    </location>
</feature>
<dbReference type="Pfam" id="PF00072">
    <property type="entry name" value="Response_reg"/>
    <property type="match status" value="1"/>
</dbReference>
<dbReference type="GO" id="GO:0000156">
    <property type="term" value="F:phosphorelay response regulator activity"/>
    <property type="evidence" value="ECO:0007669"/>
    <property type="project" value="TreeGrafter"/>
</dbReference>
<dbReference type="SMART" id="SM00448">
    <property type="entry name" value="REC"/>
    <property type="match status" value="1"/>
</dbReference>
<sequence>MDTILLVEDDRDIAQMISTSLGRAGYRVIVMPDAEHAHAFLKDGAVSAILLDLMLPGMDGFAFIRKLKKNPALSAIPVIITSAKDDDTDVVAGLELGAEDYIVKPFSLKVLEARLRAVLRRSDASYINEGTSRRVQKSGILLDSARHEVRCQDIPVDLSATEFAILEVLLKNPGMVFSRDRMISEIRGGDVAVTERSIDVHILSIRRKLGEKGSLIETVRGVGYRFRDE</sequence>
<feature type="modified residue" description="4-aspartylphosphate" evidence="6">
    <location>
        <position position="52"/>
    </location>
</feature>
<dbReference type="GO" id="GO:0000976">
    <property type="term" value="F:transcription cis-regulatory region binding"/>
    <property type="evidence" value="ECO:0007669"/>
    <property type="project" value="TreeGrafter"/>
</dbReference>
<dbReference type="Pfam" id="PF00486">
    <property type="entry name" value="Trans_reg_C"/>
    <property type="match status" value="1"/>
</dbReference>
<dbReference type="PROSITE" id="PS50110">
    <property type="entry name" value="RESPONSE_REGULATORY"/>
    <property type="match status" value="1"/>
</dbReference>
<dbReference type="EMBL" id="FWDM01000039">
    <property type="protein sequence ID" value="SLM15702.1"/>
    <property type="molecule type" value="Genomic_DNA"/>
</dbReference>
<dbReference type="Gene3D" id="3.40.50.2300">
    <property type="match status" value="1"/>
</dbReference>
<keyword evidence="1 6" id="KW-0597">Phosphoprotein</keyword>
<keyword evidence="4 7" id="KW-0238">DNA-binding</keyword>
<dbReference type="SUPFAM" id="SSF52172">
    <property type="entry name" value="CheY-like"/>
    <property type="match status" value="1"/>
</dbReference>
<accession>A0A3P3XLU6</accession>
<evidence type="ECO:0000256" key="3">
    <source>
        <dbReference type="ARBA" id="ARBA00023015"/>
    </source>
</evidence>
<evidence type="ECO:0000256" key="2">
    <source>
        <dbReference type="ARBA" id="ARBA00023012"/>
    </source>
</evidence>
<evidence type="ECO:0000259" key="9">
    <source>
        <dbReference type="PROSITE" id="PS51755"/>
    </source>
</evidence>
<dbReference type="InterPro" id="IPR001789">
    <property type="entry name" value="Sig_transdc_resp-reg_receiver"/>
</dbReference>
<gene>
    <name evidence="10" type="ORF">SPIROBIBN47_70002</name>
</gene>
<evidence type="ECO:0000256" key="6">
    <source>
        <dbReference type="PROSITE-ProRule" id="PRU00169"/>
    </source>
</evidence>
<dbReference type="Gene3D" id="6.10.250.690">
    <property type="match status" value="1"/>
</dbReference>
<dbReference type="CDD" id="cd00383">
    <property type="entry name" value="trans_reg_C"/>
    <property type="match status" value="1"/>
</dbReference>
<dbReference type="PROSITE" id="PS51755">
    <property type="entry name" value="OMPR_PHOB"/>
    <property type="match status" value="1"/>
</dbReference>
<dbReference type="PANTHER" id="PTHR48111">
    <property type="entry name" value="REGULATOR OF RPOS"/>
    <property type="match status" value="1"/>
</dbReference>
<feature type="domain" description="Response regulatory" evidence="8">
    <location>
        <begin position="3"/>
        <end position="119"/>
    </location>
</feature>
<evidence type="ECO:0000259" key="8">
    <source>
        <dbReference type="PROSITE" id="PS50110"/>
    </source>
</evidence>
<evidence type="ECO:0000256" key="4">
    <source>
        <dbReference type="ARBA" id="ARBA00023125"/>
    </source>
</evidence>
<organism evidence="10">
    <name type="scientific">uncultured spirochete</name>
    <dbReference type="NCBI Taxonomy" id="156406"/>
    <lineage>
        <taxon>Bacteria</taxon>
        <taxon>Pseudomonadati</taxon>
        <taxon>Spirochaetota</taxon>
        <taxon>Spirochaetia</taxon>
        <taxon>Spirochaetales</taxon>
        <taxon>environmental samples</taxon>
    </lineage>
</organism>
<dbReference type="SUPFAM" id="SSF46894">
    <property type="entry name" value="C-terminal effector domain of the bipartite response regulators"/>
    <property type="match status" value="1"/>
</dbReference>
<evidence type="ECO:0000256" key="7">
    <source>
        <dbReference type="PROSITE-ProRule" id="PRU01091"/>
    </source>
</evidence>
<dbReference type="AlphaFoldDB" id="A0A3P3XLU6"/>
<dbReference type="InterPro" id="IPR001867">
    <property type="entry name" value="OmpR/PhoB-type_DNA-bd"/>
</dbReference>
<keyword evidence="3" id="KW-0805">Transcription regulation</keyword>
<dbReference type="PANTHER" id="PTHR48111:SF1">
    <property type="entry name" value="TWO-COMPONENT RESPONSE REGULATOR ORR33"/>
    <property type="match status" value="1"/>
</dbReference>
<dbReference type="InterPro" id="IPR016032">
    <property type="entry name" value="Sig_transdc_resp-reg_C-effctor"/>
</dbReference>
<dbReference type="InterPro" id="IPR036388">
    <property type="entry name" value="WH-like_DNA-bd_sf"/>
</dbReference>
<protein>
    <submittedName>
        <fullName evidence="10">Two component transcriptional regulator, winged helix family</fullName>
    </submittedName>
</protein>